<gene>
    <name evidence="2" type="ORF">PC115_g22335</name>
</gene>
<evidence type="ECO:0000313" key="2">
    <source>
        <dbReference type="EMBL" id="KAG2881049.1"/>
    </source>
</evidence>
<feature type="transmembrane region" description="Helical" evidence="1">
    <location>
        <begin position="280"/>
        <end position="300"/>
    </location>
</feature>
<comment type="caution">
    <text evidence="2">The sequence shown here is derived from an EMBL/GenBank/DDBJ whole genome shotgun (WGS) entry which is preliminary data.</text>
</comment>
<dbReference type="EMBL" id="RCMI01001799">
    <property type="protein sequence ID" value="KAG2881049.1"/>
    <property type="molecule type" value="Genomic_DNA"/>
</dbReference>
<name>A0A8T1AHF9_9STRA</name>
<dbReference type="Proteomes" id="UP000774804">
    <property type="component" value="Unassembled WGS sequence"/>
</dbReference>
<proteinExistence type="predicted"/>
<protein>
    <submittedName>
        <fullName evidence="2">Uncharacterized protein</fullName>
    </submittedName>
</protein>
<reference evidence="2" key="1">
    <citation type="submission" date="2018-10" db="EMBL/GenBank/DDBJ databases">
        <title>Effector identification in a new, highly contiguous assembly of the strawberry crown rot pathogen Phytophthora cactorum.</title>
        <authorList>
            <person name="Armitage A.D."/>
            <person name="Nellist C.F."/>
            <person name="Bates H."/>
            <person name="Vickerstaff R.J."/>
            <person name="Harrison R.J."/>
        </authorList>
    </citation>
    <scope>NUCLEOTIDE SEQUENCE</scope>
    <source>
        <strain evidence="2">4032</strain>
    </source>
</reference>
<keyword evidence="1" id="KW-0472">Membrane</keyword>
<accession>A0A8T1AHF9</accession>
<dbReference type="VEuPathDB" id="FungiDB:PC110_g15425"/>
<sequence length="367" mass="41971">MLTNVIKLWMCQVLMVVIYPPYYFIFTTLSPNGQTAFSLLLPVIKLAMRNIFGRTVVHLSDEVPEVITFNIEIYNALFISYCMQNSPSFGTTLIVTAALLVQLALSLRDVYEATHRIERAERQLGEEHQYGDPRYLIIKSSVGSLKMSALHQADTLLLSNAGNKVNQRNVGGHNLRFESRGILQVQGLAGVCVQPVPEHVMPAPKCASQQLSATSLQYVLEVRKLMYLTEFLVLINYVGVFIPLIFSIYMVVMYNLPNRMYYAQLAPLTKDELYDALKNVMFNCSLKLVGLILLCFVLQYKLRLSAIHQLAFVLEKQWFSVQTKAVFWVYYNVQCSLQHQGYDYSFEFSWLRESNFDSMNSSMPQTP</sequence>
<organism evidence="2 3">
    <name type="scientific">Phytophthora cactorum</name>
    <dbReference type="NCBI Taxonomy" id="29920"/>
    <lineage>
        <taxon>Eukaryota</taxon>
        <taxon>Sar</taxon>
        <taxon>Stramenopiles</taxon>
        <taxon>Oomycota</taxon>
        <taxon>Peronosporomycetes</taxon>
        <taxon>Peronosporales</taxon>
        <taxon>Peronosporaceae</taxon>
        <taxon>Phytophthora</taxon>
    </lineage>
</organism>
<feature type="transmembrane region" description="Helical" evidence="1">
    <location>
        <begin position="6"/>
        <end position="25"/>
    </location>
</feature>
<keyword evidence="1" id="KW-1133">Transmembrane helix</keyword>
<evidence type="ECO:0000256" key="1">
    <source>
        <dbReference type="SAM" id="Phobius"/>
    </source>
</evidence>
<keyword evidence="1" id="KW-0812">Transmembrane</keyword>
<evidence type="ECO:0000313" key="3">
    <source>
        <dbReference type="Proteomes" id="UP000774804"/>
    </source>
</evidence>
<dbReference type="AlphaFoldDB" id="A0A8T1AHF9"/>
<feature type="transmembrane region" description="Helical" evidence="1">
    <location>
        <begin position="231"/>
        <end position="252"/>
    </location>
</feature>